<gene>
    <name evidence="1" type="ORF">BO79DRAFT_197246</name>
</gene>
<reference evidence="1" key="1">
    <citation type="submission" date="2018-02" db="EMBL/GenBank/DDBJ databases">
        <title>The genomes of Aspergillus section Nigri reveals drivers in fungal speciation.</title>
        <authorList>
            <consortium name="DOE Joint Genome Institute"/>
            <person name="Vesth T.C."/>
            <person name="Nybo J."/>
            <person name="Theobald S."/>
            <person name="Brandl J."/>
            <person name="Frisvad J.C."/>
            <person name="Nielsen K.F."/>
            <person name="Lyhne E.K."/>
            <person name="Kogle M.E."/>
            <person name="Kuo A."/>
            <person name="Riley R."/>
            <person name="Clum A."/>
            <person name="Nolan M."/>
            <person name="Lipzen A."/>
            <person name="Salamov A."/>
            <person name="Henrissat B."/>
            <person name="Wiebenga A."/>
            <person name="De vries R.P."/>
            <person name="Grigoriev I.V."/>
            <person name="Mortensen U.H."/>
            <person name="Andersen M.R."/>
            <person name="Baker S.E."/>
        </authorList>
    </citation>
    <scope>NUCLEOTIDE SEQUENCE</scope>
    <source>
        <strain evidence="1">CBS 115574</strain>
    </source>
</reference>
<dbReference type="EMBL" id="KZ824555">
    <property type="protein sequence ID" value="RAK87274.1"/>
    <property type="molecule type" value="Genomic_DNA"/>
</dbReference>
<evidence type="ECO:0000313" key="2">
    <source>
        <dbReference type="Proteomes" id="UP000249748"/>
    </source>
</evidence>
<sequence length="489" mass="54891">MLGDAEIHALDSNLSSIVQQNQQHHADVQNLLDKFRQLLDNYNNLKSDYEEEKEAREKYKRMARGQERNPFVLVLVDGDGYLFKEHLLKAGADGGITAARILNDSIRELLHDRLGHQADQCRVMVRIYANVLGLSKSLARSGIVGQEARSLSPFTASFTRAEDLFDFVDAGDKKEGADYKIRVEMFRLFADNSQCRHIFFAGCHDSGYSNLLTPYRGRTDRITLLKAANFHSEYERLGLPVRELPALFMSTPIGGTGSPSNHTPSMSTTSRPICKHFQKGICRYGSSCNKAHIPQGQQLSRSDNTPSPPGRESPTSARTQEFYASQLVTQLDSKWQDYIPINLAGDRIDTYCPIPGHDAWELYTRRAKIHKPCNNFHLGGECSNIGCEYDHGRLDPSSLDVMKYILRQHPCQTGPSCRSTKCFLGHLCQKDGCRGLKPCRFNRHAHTLDLHIAKYTPSIKRDTGHSRAPSAEGAYLPDTPEEPQGLIVL</sequence>
<protein>
    <submittedName>
        <fullName evidence="1">C-x8-C-x5-C-x3-H type zinc finger protein</fullName>
    </submittedName>
</protein>
<proteinExistence type="predicted"/>
<accession>A0ACD1IAG5</accession>
<dbReference type="Proteomes" id="UP000249748">
    <property type="component" value="Unassembled WGS sequence"/>
</dbReference>
<organism evidence="1 2">
    <name type="scientific">Aspergillus costaricaensis CBS 115574</name>
    <dbReference type="NCBI Taxonomy" id="1448317"/>
    <lineage>
        <taxon>Eukaryota</taxon>
        <taxon>Fungi</taxon>
        <taxon>Dikarya</taxon>
        <taxon>Ascomycota</taxon>
        <taxon>Pezizomycotina</taxon>
        <taxon>Eurotiomycetes</taxon>
        <taxon>Eurotiomycetidae</taxon>
        <taxon>Eurotiales</taxon>
        <taxon>Aspergillaceae</taxon>
        <taxon>Aspergillus</taxon>
        <taxon>Aspergillus subgen. Circumdati</taxon>
    </lineage>
</organism>
<name>A0ACD1IAG5_9EURO</name>
<evidence type="ECO:0000313" key="1">
    <source>
        <dbReference type="EMBL" id="RAK87274.1"/>
    </source>
</evidence>
<keyword evidence="2" id="KW-1185">Reference proteome</keyword>